<comment type="caution">
    <text evidence="1">The sequence shown here is derived from an EMBL/GenBank/DDBJ whole genome shotgun (WGS) entry which is preliminary data.</text>
</comment>
<organism evidence="1">
    <name type="scientific">bioreactor metagenome</name>
    <dbReference type="NCBI Taxonomy" id="1076179"/>
    <lineage>
        <taxon>unclassified sequences</taxon>
        <taxon>metagenomes</taxon>
        <taxon>ecological metagenomes</taxon>
    </lineage>
</organism>
<gene>
    <name evidence="1" type="ORF">SDC9_180742</name>
</gene>
<sequence length="101" mass="11406">MVFFVILLLTKLVSTVGNIKNRRAANARDTTREIPIITSLLFSLKVFLNQLSNFEGSSSSSSKKEAENSKLFIPIIKDSIKEIKPLIIGKEKILFFFEKLS</sequence>
<reference evidence="1" key="1">
    <citation type="submission" date="2019-08" db="EMBL/GenBank/DDBJ databases">
        <authorList>
            <person name="Kucharzyk K."/>
            <person name="Murdoch R.W."/>
            <person name="Higgins S."/>
            <person name="Loffler F."/>
        </authorList>
    </citation>
    <scope>NUCLEOTIDE SEQUENCE</scope>
</reference>
<evidence type="ECO:0000313" key="1">
    <source>
        <dbReference type="EMBL" id="MPN33258.1"/>
    </source>
</evidence>
<dbReference type="EMBL" id="VSSQ01085671">
    <property type="protein sequence ID" value="MPN33258.1"/>
    <property type="molecule type" value="Genomic_DNA"/>
</dbReference>
<proteinExistence type="predicted"/>
<name>A0A645H2L6_9ZZZZ</name>
<dbReference type="AlphaFoldDB" id="A0A645H2L6"/>
<accession>A0A645H2L6</accession>
<protein>
    <submittedName>
        <fullName evidence="1">Uncharacterized protein</fullName>
    </submittedName>
</protein>